<dbReference type="Gene3D" id="1.10.287.130">
    <property type="match status" value="1"/>
</dbReference>
<accession>A0A375C966</accession>
<protein>
    <recommendedName>
        <fullName evidence="2">histidine kinase</fullName>
        <ecNumber evidence="2">2.7.13.3</ecNumber>
    </recommendedName>
</protein>
<dbReference type="GO" id="GO:0000155">
    <property type="term" value="F:phosphorelay sensor kinase activity"/>
    <property type="evidence" value="ECO:0007669"/>
    <property type="project" value="InterPro"/>
</dbReference>
<name>A0A375C966_9BURK</name>
<comment type="catalytic activity">
    <reaction evidence="1">
        <text>ATP + protein L-histidine = ADP + protein N-phospho-L-histidine.</text>
        <dbReference type="EC" id="2.7.13.3"/>
    </reaction>
</comment>
<reference evidence="4" key="1">
    <citation type="submission" date="2018-01" db="EMBL/GenBank/DDBJ databases">
        <authorList>
            <person name="Clerissi C."/>
        </authorList>
    </citation>
    <scope>NUCLEOTIDE SEQUENCE</scope>
    <source>
        <strain evidence="4">Cupriavidus taiwanensis LMG 19430</strain>
    </source>
</reference>
<sequence length="354" mass="37157">MAGARGGPGGALGAWSTFLASEQGNVSGRSGLPCLRAVAADPHMTQLFPPSGLPGTSESDSAQPSDAQAPNAQAAAGNGSAQPVRSVQEVSTLIEQSAHDLRSSLNAIQSWAYVLDRAFDTTPAPAQRALDGIRSGMQQQLALIEEMEEGVRLLADETPPRWQQLDLRTLALQAIADRRHAAEARGVLLSPLSVDGCAIGSEAATPSTPSTASGAAGAAPDAPDAAAYRIDGDAMRLAPLLRHLLVHCIWRAPTGGAVSVHLFSEPDYVKLRITESPPLDSQRSASRLAALTDFFGRRPPQGGEPPSRQSSALLLTRRMVEMHGAVLSAESDGCDSDKVSVCIAVRFPRHMRQA</sequence>
<organism evidence="4">
    <name type="scientific">Cupriavidus taiwanensis</name>
    <dbReference type="NCBI Taxonomy" id="164546"/>
    <lineage>
        <taxon>Bacteria</taxon>
        <taxon>Pseudomonadati</taxon>
        <taxon>Pseudomonadota</taxon>
        <taxon>Betaproteobacteria</taxon>
        <taxon>Burkholderiales</taxon>
        <taxon>Burkholderiaceae</taxon>
        <taxon>Cupriavidus</taxon>
    </lineage>
</organism>
<dbReference type="EMBL" id="OFSN01000015">
    <property type="protein sequence ID" value="SOY65770.1"/>
    <property type="molecule type" value="Genomic_DNA"/>
</dbReference>
<dbReference type="CDD" id="cd00082">
    <property type="entry name" value="HisKA"/>
    <property type="match status" value="1"/>
</dbReference>
<keyword evidence="4" id="KW-0808">Transferase</keyword>
<dbReference type="InterPro" id="IPR003661">
    <property type="entry name" value="HisK_dim/P_dom"/>
</dbReference>
<dbReference type="Proteomes" id="UP000257016">
    <property type="component" value="Unassembled WGS sequence"/>
</dbReference>
<evidence type="ECO:0000256" key="1">
    <source>
        <dbReference type="ARBA" id="ARBA00000085"/>
    </source>
</evidence>
<dbReference type="EC" id="2.7.13.3" evidence="2"/>
<evidence type="ECO:0000313" key="4">
    <source>
        <dbReference type="EMBL" id="SOY65770.1"/>
    </source>
</evidence>
<gene>
    <name evidence="4" type="ORF">CBM2586_B10365</name>
</gene>
<feature type="compositionally biased region" description="Low complexity" evidence="3">
    <location>
        <begin position="61"/>
        <end position="83"/>
    </location>
</feature>
<evidence type="ECO:0000256" key="2">
    <source>
        <dbReference type="ARBA" id="ARBA00012438"/>
    </source>
</evidence>
<proteinExistence type="predicted"/>
<comment type="caution">
    <text evidence="4">The sequence shown here is derived from an EMBL/GenBank/DDBJ whole genome shotgun (WGS) entry which is preliminary data.</text>
</comment>
<keyword evidence="4" id="KW-0418">Kinase</keyword>
<dbReference type="SUPFAM" id="SSF47384">
    <property type="entry name" value="Homodimeric domain of signal transducing histidine kinase"/>
    <property type="match status" value="1"/>
</dbReference>
<evidence type="ECO:0000256" key="3">
    <source>
        <dbReference type="SAM" id="MobiDB-lite"/>
    </source>
</evidence>
<dbReference type="InterPro" id="IPR036097">
    <property type="entry name" value="HisK_dim/P_sf"/>
</dbReference>
<feature type="region of interest" description="Disordered" evidence="3">
    <location>
        <begin position="43"/>
        <end position="84"/>
    </location>
</feature>
<dbReference type="AlphaFoldDB" id="A0A375C966"/>